<dbReference type="FunFam" id="3.30.70.1230:FF:000057">
    <property type="entry name" value="Guanylate cyclase"/>
    <property type="match status" value="1"/>
</dbReference>
<dbReference type="GO" id="GO:0000166">
    <property type="term" value="F:nucleotide binding"/>
    <property type="evidence" value="ECO:0007669"/>
    <property type="project" value="UniProtKB-KW"/>
</dbReference>
<comment type="caution">
    <text evidence="10">The sequence shown here is derived from an EMBL/GenBank/DDBJ whole genome shotgun (WGS) entry which is preliminary data.</text>
</comment>
<dbReference type="GO" id="GO:0004383">
    <property type="term" value="F:guanylate cyclase activity"/>
    <property type="evidence" value="ECO:0007669"/>
    <property type="project" value="TreeGrafter"/>
</dbReference>
<keyword evidence="4" id="KW-1133">Transmembrane helix</keyword>
<dbReference type="InterPro" id="IPR001054">
    <property type="entry name" value="A/G_cyclase"/>
</dbReference>
<keyword evidence="5" id="KW-0472">Membrane</keyword>
<dbReference type="Proteomes" id="UP000075714">
    <property type="component" value="Unassembled WGS sequence"/>
</dbReference>
<dbReference type="GO" id="GO:0035556">
    <property type="term" value="P:intracellular signal transduction"/>
    <property type="evidence" value="ECO:0007669"/>
    <property type="project" value="InterPro"/>
</dbReference>
<evidence type="ECO:0000256" key="1">
    <source>
        <dbReference type="ARBA" id="ARBA00004370"/>
    </source>
</evidence>
<dbReference type="PROSITE" id="PS00452">
    <property type="entry name" value="GUANYLATE_CYCLASE_1"/>
    <property type="match status" value="1"/>
</dbReference>
<evidence type="ECO:0000313" key="10">
    <source>
        <dbReference type="EMBL" id="KXZ52754.1"/>
    </source>
</evidence>
<evidence type="ECO:0000256" key="2">
    <source>
        <dbReference type="ARBA" id="ARBA00022692"/>
    </source>
</evidence>
<keyword evidence="3" id="KW-0547">Nucleotide-binding</keyword>
<feature type="region of interest" description="Disordered" evidence="8">
    <location>
        <begin position="484"/>
        <end position="504"/>
    </location>
</feature>
<dbReference type="SMART" id="SM00044">
    <property type="entry name" value="CYCc"/>
    <property type="match status" value="1"/>
</dbReference>
<dbReference type="Gene3D" id="3.30.70.1230">
    <property type="entry name" value="Nucleotide cyclase"/>
    <property type="match status" value="1"/>
</dbReference>
<comment type="similarity">
    <text evidence="7">Belongs to the adenylyl cyclase class-4/guanylyl cyclase family.</text>
</comment>
<dbReference type="GO" id="GO:0005886">
    <property type="term" value="C:plasma membrane"/>
    <property type="evidence" value="ECO:0007669"/>
    <property type="project" value="TreeGrafter"/>
</dbReference>
<evidence type="ECO:0000256" key="8">
    <source>
        <dbReference type="SAM" id="MobiDB-lite"/>
    </source>
</evidence>
<dbReference type="CDD" id="cd07302">
    <property type="entry name" value="CHD"/>
    <property type="match status" value="1"/>
</dbReference>
<dbReference type="InterPro" id="IPR018297">
    <property type="entry name" value="A/G_cyclase_CS"/>
</dbReference>
<evidence type="ECO:0000256" key="3">
    <source>
        <dbReference type="ARBA" id="ARBA00022741"/>
    </source>
</evidence>
<keyword evidence="11" id="KW-1185">Reference proteome</keyword>
<evidence type="ECO:0000256" key="7">
    <source>
        <dbReference type="RuleBase" id="RU000405"/>
    </source>
</evidence>
<feature type="region of interest" description="Disordered" evidence="8">
    <location>
        <begin position="667"/>
        <end position="686"/>
    </location>
</feature>
<dbReference type="PANTHER" id="PTHR11920:SF335">
    <property type="entry name" value="GUANYLATE CYCLASE"/>
    <property type="match status" value="1"/>
</dbReference>
<comment type="subcellular location">
    <subcellularLocation>
        <location evidence="1">Membrane</location>
    </subcellularLocation>
</comment>
<accession>A0A150GSK4</accession>
<sequence>MLSVLAKQEYLSRLAAWLASDSELASQVAKLQSCADRRCAGLLVYPLEDTLQLRDGVYSLVLTIRACLLVGGDAPQPYSGVGPGRPGLVVQHKLMRLDEQSALRQQELALITIPAIVTVLLMDGRVVYQNPRSQRYLGNLVTGFSPQPGASLAALAACGHPLQALFRFDAEALVAFEEAMAQEMLGHAGGASGVERGLRLQVIGSIPTQPQQSHHLQIPIRVDTPVQMQAPRHRSDGTSHLYDAAGTVTGTVTPSGTAESIIMFSESTGVAPGLGPDSSSAAGVIRGPVEAMPTSSTGLRRTASVGARPTEPGIGSPRQHHRPGGPGCSDGSGIASPATGGGALEPPVRDSMVAEVPLTVDHVVLALYPGGQESADGLGHGKADGPVKPAGGAAAQLPAHVPGAVSSSVTSALPQPTVGATVLPFLSQPAPYSGSPRRDTGPTAATLAAGASETDLRSVFAPVHRAGPLLSAIIEEGCSSSIPTDAGLGDSAGGGGRPAADGRLPQPEYLLSLMPLPSEAVWSAYSEAHSSSGSGHHRELQGDSGAAAAAAAAALDAIGDTDSGEAAGDSSSVSRSLLLAAIGNSGGGLEQRTAGRAAMCLPSLNLGMASGETSASDLQILSRTGDGGEVVTTLDLERLLMGSRVGHTDLSSQGTAVFSGVDSTAGSARSRTAVGGGGEARTSAGGEMPGEAAVVLMHHTWAAGERPRDVGLAVAEVSATVNGVMGGGGGAAAGQRSSLPGSASITVGDNPLFGLPAVPVREPVGDPAVSASLAGGGAPSRMSTGGPSGSANGMVAAQDVVNRTGSGSVRGRRHNTTKDRLTRLLTSVTPTDSDDDEGGDDTEWHDVYATVRRDGPAGRVLVVITQTVVTEQVEAQRKLEALLEHEHKVLESIFPRHVIEHMTVQVKGRSAALGGGPGAGQLASSFAHFRGSAMEALATSHRCVTVLFCDIIGFTEMCKQVSAMVVMRFLNTLYMRFDELIDIYGVYKVETIGDCYMVAGGLVRTDGEGNKTVIDDGSEDALHAVRVMSFAKAVMREAAEVLLPTTGEPVQLRIGLHSGPVMSGIVGDKMPRFCLFGDTVNTASRMESTCPPGAIHVSSDTRALLSNEAWTPSGGVFVKGKGVLETYVWAGHGAEEDEETERRLKVYL</sequence>
<keyword evidence="2" id="KW-0812">Transmembrane</keyword>
<dbReference type="InterPro" id="IPR029787">
    <property type="entry name" value="Nucleotide_cyclase"/>
</dbReference>
<feature type="region of interest" description="Disordered" evidence="8">
    <location>
        <begin position="769"/>
        <end position="793"/>
    </location>
</feature>
<feature type="compositionally biased region" description="Polar residues" evidence="8">
    <location>
        <begin position="781"/>
        <end position="791"/>
    </location>
</feature>
<dbReference type="SUPFAM" id="SSF55073">
    <property type="entry name" value="Nucleotide cyclase"/>
    <property type="match status" value="1"/>
</dbReference>
<organism evidence="10 11">
    <name type="scientific">Gonium pectorale</name>
    <name type="common">Green alga</name>
    <dbReference type="NCBI Taxonomy" id="33097"/>
    <lineage>
        <taxon>Eukaryota</taxon>
        <taxon>Viridiplantae</taxon>
        <taxon>Chlorophyta</taxon>
        <taxon>core chlorophytes</taxon>
        <taxon>Chlorophyceae</taxon>
        <taxon>CS clade</taxon>
        <taxon>Chlamydomonadales</taxon>
        <taxon>Volvocaceae</taxon>
        <taxon>Gonium</taxon>
    </lineage>
</organism>
<dbReference type="InterPro" id="IPR050401">
    <property type="entry name" value="Cyclic_nucleotide_synthase"/>
</dbReference>
<feature type="region of interest" description="Disordered" evidence="8">
    <location>
        <begin position="290"/>
        <end position="347"/>
    </location>
</feature>
<dbReference type="AlphaFoldDB" id="A0A150GSK4"/>
<dbReference type="Pfam" id="PF00211">
    <property type="entry name" value="Guanylate_cyc"/>
    <property type="match status" value="1"/>
</dbReference>
<dbReference type="EMBL" id="LSYV01000009">
    <property type="protein sequence ID" value="KXZ52754.1"/>
    <property type="molecule type" value="Genomic_DNA"/>
</dbReference>
<evidence type="ECO:0000256" key="4">
    <source>
        <dbReference type="ARBA" id="ARBA00022989"/>
    </source>
</evidence>
<dbReference type="PANTHER" id="PTHR11920">
    <property type="entry name" value="GUANYLYL CYCLASE"/>
    <property type="match status" value="1"/>
</dbReference>
<dbReference type="GO" id="GO:0004016">
    <property type="term" value="F:adenylate cyclase activity"/>
    <property type="evidence" value="ECO:0007669"/>
    <property type="project" value="TreeGrafter"/>
</dbReference>
<evidence type="ECO:0000313" key="11">
    <source>
        <dbReference type="Proteomes" id="UP000075714"/>
    </source>
</evidence>
<feature type="domain" description="Guanylate cyclase" evidence="9">
    <location>
        <begin position="945"/>
        <end position="1087"/>
    </location>
</feature>
<dbReference type="GO" id="GO:0007168">
    <property type="term" value="P:receptor guanylyl cyclase signaling pathway"/>
    <property type="evidence" value="ECO:0007669"/>
    <property type="project" value="TreeGrafter"/>
</dbReference>
<gene>
    <name evidence="10" type="ORF">GPECTOR_8g145</name>
</gene>
<proteinExistence type="inferred from homology"/>
<dbReference type="GO" id="GO:0001653">
    <property type="term" value="F:peptide receptor activity"/>
    <property type="evidence" value="ECO:0007669"/>
    <property type="project" value="TreeGrafter"/>
</dbReference>
<name>A0A150GSK4_GONPE</name>
<evidence type="ECO:0000256" key="6">
    <source>
        <dbReference type="ARBA" id="ARBA00023239"/>
    </source>
</evidence>
<evidence type="ECO:0000256" key="5">
    <source>
        <dbReference type="ARBA" id="ARBA00023136"/>
    </source>
</evidence>
<evidence type="ECO:0000259" key="9">
    <source>
        <dbReference type="PROSITE" id="PS50125"/>
    </source>
</evidence>
<dbReference type="PROSITE" id="PS50125">
    <property type="entry name" value="GUANYLATE_CYCLASE_2"/>
    <property type="match status" value="1"/>
</dbReference>
<protein>
    <recommendedName>
        <fullName evidence="9">Guanylate cyclase domain-containing protein</fullName>
    </recommendedName>
</protein>
<reference evidence="11" key="1">
    <citation type="journal article" date="2016" name="Nat. Commun.">
        <title>The Gonium pectorale genome demonstrates co-option of cell cycle regulation during the evolution of multicellularity.</title>
        <authorList>
            <person name="Hanschen E.R."/>
            <person name="Marriage T.N."/>
            <person name="Ferris P.J."/>
            <person name="Hamaji T."/>
            <person name="Toyoda A."/>
            <person name="Fujiyama A."/>
            <person name="Neme R."/>
            <person name="Noguchi H."/>
            <person name="Minakuchi Y."/>
            <person name="Suzuki M."/>
            <person name="Kawai-Toyooka H."/>
            <person name="Smith D.R."/>
            <person name="Sparks H."/>
            <person name="Anderson J."/>
            <person name="Bakaric R."/>
            <person name="Luria V."/>
            <person name="Karger A."/>
            <person name="Kirschner M.W."/>
            <person name="Durand P.M."/>
            <person name="Michod R.E."/>
            <person name="Nozaki H."/>
            <person name="Olson B.J."/>
        </authorList>
    </citation>
    <scope>NUCLEOTIDE SEQUENCE [LARGE SCALE GENOMIC DNA]</scope>
    <source>
        <strain evidence="11">NIES-2863</strain>
    </source>
</reference>
<dbReference type="OrthoDB" id="539103at2759"/>
<keyword evidence="6 7" id="KW-0456">Lyase</keyword>